<evidence type="ECO:0000256" key="1">
    <source>
        <dbReference type="ARBA" id="ARBA00023015"/>
    </source>
</evidence>
<feature type="domain" description="HTH araC/xylS-type" evidence="4">
    <location>
        <begin position="169"/>
        <end position="269"/>
    </location>
</feature>
<evidence type="ECO:0000313" key="5">
    <source>
        <dbReference type="EMBL" id="USG64364.1"/>
    </source>
</evidence>
<dbReference type="Gene3D" id="1.10.10.60">
    <property type="entry name" value="Homeodomain-like"/>
    <property type="match status" value="1"/>
</dbReference>
<protein>
    <submittedName>
        <fullName evidence="5">Helix-turn-helix transcriptional regulator</fullName>
    </submittedName>
</protein>
<dbReference type="SMART" id="SM00342">
    <property type="entry name" value="HTH_ARAC"/>
    <property type="match status" value="1"/>
</dbReference>
<dbReference type="InterPro" id="IPR018060">
    <property type="entry name" value="HTH_AraC"/>
</dbReference>
<dbReference type="InterPro" id="IPR009057">
    <property type="entry name" value="Homeodomain-like_sf"/>
</dbReference>
<evidence type="ECO:0000259" key="4">
    <source>
        <dbReference type="PROSITE" id="PS01124"/>
    </source>
</evidence>
<dbReference type="Proteomes" id="UP001056500">
    <property type="component" value="Chromosome"/>
</dbReference>
<keyword evidence="1" id="KW-0805">Transcription regulation</keyword>
<dbReference type="Pfam" id="PF12833">
    <property type="entry name" value="HTH_18"/>
    <property type="match status" value="1"/>
</dbReference>
<sequence>MRVYLPLQPPALQNETSDSHYRYREFLPSNELESYVACYWTLDANVSERNHLHRIIPDGCVDIIFDLNASSSTNAAFAVGLMTTYETINLTVNQSLFGIRFFSDTARRLIRYPVSELMSYHVFLEEIWGSEGKFIAEEVTSANNRSEMIERVETLLIRLLLQNESNSDQLLQSSMKYMYASQGTISVRMLSEKLGYSERKVRRTFQKELGISPKELLDILRFQYMLREMKKGVPSRLTDLALNYGFYDQPHFNRNFKRFYGLTPGQVFT</sequence>
<dbReference type="EMBL" id="CP098755">
    <property type="protein sequence ID" value="USG64364.1"/>
    <property type="molecule type" value="Genomic_DNA"/>
</dbReference>
<dbReference type="PANTHER" id="PTHR46796">
    <property type="entry name" value="HTH-TYPE TRANSCRIPTIONAL ACTIVATOR RHAS-RELATED"/>
    <property type="match status" value="1"/>
</dbReference>
<dbReference type="SUPFAM" id="SSF46689">
    <property type="entry name" value="Homeodomain-like"/>
    <property type="match status" value="1"/>
</dbReference>
<keyword evidence="3" id="KW-0804">Transcription</keyword>
<evidence type="ECO:0000256" key="2">
    <source>
        <dbReference type="ARBA" id="ARBA00023125"/>
    </source>
</evidence>
<dbReference type="RefSeq" id="WP_251871478.1">
    <property type="nucleotide sequence ID" value="NZ_CP098755.1"/>
</dbReference>
<name>A0ABY4WC99_9BACL</name>
<dbReference type="PANTHER" id="PTHR46796:SF13">
    <property type="entry name" value="HTH-TYPE TRANSCRIPTIONAL ACTIVATOR RHAS"/>
    <property type="match status" value="1"/>
</dbReference>
<dbReference type="PROSITE" id="PS01124">
    <property type="entry name" value="HTH_ARAC_FAMILY_2"/>
    <property type="match status" value="1"/>
</dbReference>
<accession>A0ABY4WC99</accession>
<gene>
    <name evidence="5" type="ORF">NDK47_19710</name>
</gene>
<dbReference type="InterPro" id="IPR046532">
    <property type="entry name" value="DUF6597"/>
</dbReference>
<proteinExistence type="predicted"/>
<dbReference type="InterPro" id="IPR050204">
    <property type="entry name" value="AraC_XylS_family_regulators"/>
</dbReference>
<evidence type="ECO:0000313" key="6">
    <source>
        <dbReference type="Proteomes" id="UP001056500"/>
    </source>
</evidence>
<reference evidence="5" key="1">
    <citation type="submission" date="2022-06" db="EMBL/GenBank/DDBJ databases">
        <title>Genome sequencing of Brevibacillus sp. BB3-R1.</title>
        <authorList>
            <person name="Heo J."/>
            <person name="Lee D."/>
            <person name="Won M."/>
            <person name="Han B.-H."/>
            <person name="Hong S.-B."/>
            <person name="Kwon S.-W."/>
        </authorList>
    </citation>
    <scope>NUCLEOTIDE SEQUENCE</scope>
    <source>
        <strain evidence="5">BB3-R1</strain>
    </source>
</reference>
<keyword evidence="2" id="KW-0238">DNA-binding</keyword>
<keyword evidence="6" id="KW-1185">Reference proteome</keyword>
<evidence type="ECO:0000256" key="3">
    <source>
        <dbReference type="ARBA" id="ARBA00023163"/>
    </source>
</evidence>
<dbReference type="Pfam" id="PF20240">
    <property type="entry name" value="DUF6597"/>
    <property type="match status" value="1"/>
</dbReference>
<organism evidence="5 6">
    <name type="scientific">Brevibacillus ruminantium</name>
    <dbReference type="NCBI Taxonomy" id="2950604"/>
    <lineage>
        <taxon>Bacteria</taxon>
        <taxon>Bacillati</taxon>
        <taxon>Bacillota</taxon>
        <taxon>Bacilli</taxon>
        <taxon>Bacillales</taxon>
        <taxon>Paenibacillaceae</taxon>
        <taxon>Brevibacillus</taxon>
    </lineage>
</organism>